<evidence type="ECO:0000313" key="16">
    <source>
        <dbReference type="EMBL" id="CAD5222486.1"/>
    </source>
</evidence>
<evidence type="ECO:0000256" key="1">
    <source>
        <dbReference type="ARBA" id="ARBA00001182"/>
    </source>
</evidence>
<dbReference type="Pfam" id="PF00085">
    <property type="entry name" value="Thioredoxin"/>
    <property type="match status" value="2"/>
</dbReference>
<dbReference type="CDD" id="cd02995">
    <property type="entry name" value="PDI_a_PDI_a'_C"/>
    <property type="match status" value="1"/>
</dbReference>
<dbReference type="InterPro" id="IPR036249">
    <property type="entry name" value="Thioredoxin-like_sf"/>
</dbReference>
<feature type="chain" id="PRO_5035483932" description="Protein disulfide-isomerase" evidence="13">
    <location>
        <begin position="20"/>
        <end position="527"/>
    </location>
</feature>
<keyword evidence="5 13" id="KW-0732">Signal</keyword>
<evidence type="ECO:0000259" key="15">
    <source>
        <dbReference type="PROSITE" id="PS51352"/>
    </source>
</evidence>
<dbReference type="GO" id="GO:0006457">
    <property type="term" value="P:protein folding"/>
    <property type="evidence" value="ECO:0007669"/>
    <property type="project" value="TreeGrafter"/>
</dbReference>
<dbReference type="InterPro" id="IPR017937">
    <property type="entry name" value="Thioredoxin_CS"/>
</dbReference>
<keyword evidence="8 11" id="KW-1015">Disulfide bond</keyword>
<dbReference type="Gene3D" id="3.40.30.10">
    <property type="entry name" value="Glutaredoxin"/>
    <property type="match status" value="4"/>
</dbReference>
<dbReference type="PANTHER" id="PTHR18929">
    <property type="entry name" value="PROTEIN DISULFIDE ISOMERASE"/>
    <property type="match status" value="1"/>
</dbReference>
<dbReference type="SMR" id="A0A1I7SQV6"/>
<dbReference type="EMBL" id="CAJFDI010000003">
    <property type="protein sequence ID" value="CAD5222486.1"/>
    <property type="molecule type" value="Genomic_DNA"/>
</dbReference>
<dbReference type="Pfam" id="PF13848">
    <property type="entry name" value="Thioredoxin_6"/>
    <property type="match status" value="1"/>
</dbReference>
<keyword evidence="19" id="KW-1185">Reference proteome</keyword>
<feature type="disulfide bond" description="Redox-active" evidence="11">
    <location>
        <begin position="393"/>
        <end position="396"/>
    </location>
</feature>
<sequence length="527" mass="59824">MTKFTVLFLGILLINGYFAEDEIKEDEGVLVLNDENFDAAIKKHSNILVELYAPWCGHCQKLAPEYAKAAQRLAKEDLPIKLAKVDATENQALHDKYITRGYPTIKFFQNGEAIDFNGKRDRNGIVEWLKSKTGLTVKTLETAEEIDEFTKRNNVVLVGYYKDEKEAEEFKKLAISIEDIPIGFVSDAKLAEKALKLKKNGLVLFKASDSESLKYEDKLAGVKDWLEKNKKPLISEFSQSDANLIFGGDQKEFIVLFYKESEGTQKLKNDFRTAAKQFKGTIQFVQVNVLVETNDRIGDFFGVNPEDIPTIRAMSRKDGLKKYQPSKNKLGSSDIAKFAEDFKADKLELYLKSEKLPEDWDQGLITVLVGKNFDQVARDPKKHVLVEFYAPWCVHCQNLIPVWDRLGELYKDNENVIIAKMDATLNEVDGITIRALPTISLFPKDKKENVDFTGELNLKEIVEFLVKETGEEPNGEVEEPKVEGEETAEQKEGEETKEKVEEATESAETDDSKEEKSSESSEEHDEL</sequence>
<keyword evidence="9 13" id="KW-0413">Isomerase</keyword>
<dbReference type="PANTHER" id="PTHR18929:SF240">
    <property type="entry name" value="PROTEIN DISULFIDE-ISOMERASE"/>
    <property type="match status" value="1"/>
</dbReference>
<evidence type="ECO:0000256" key="10">
    <source>
        <dbReference type="ARBA" id="ARBA00023284"/>
    </source>
</evidence>
<evidence type="ECO:0000256" key="3">
    <source>
        <dbReference type="ARBA" id="ARBA00006347"/>
    </source>
</evidence>
<dbReference type="FunFam" id="3.40.30.10:FF:000023">
    <property type="entry name" value="Protein disulfide-isomerase"/>
    <property type="match status" value="1"/>
</dbReference>
<evidence type="ECO:0000313" key="19">
    <source>
        <dbReference type="Proteomes" id="UP000659654"/>
    </source>
</evidence>
<dbReference type="EMBL" id="CAJFCV020000003">
    <property type="protein sequence ID" value="CAG9110453.1"/>
    <property type="molecule type" value="Genomic_DNA"/>
</dbReference>
<evidence type="ECO:0000256" key="7">
    <source>
        <dbReference type="ARBA" id="ARBA00022824"/>
    </source>
</evidence>
<proteinExistence type="inferred from homology"/>
<accession>A0A1I7SQV6</accession>
<feature type="compositionally biased region" description="Acidic residues" evidence="14">
    <location>
        <begin position="503"/>
        <end position="512"/>
    </location>
</feature>
<comment type="catalytic activity">
    <reaction evidence="1 13">
        <text>Catalyzes the rearrangement of -S-S- bonds in proteins.</text>
        <dbReference type="EC" id="5.3.4.1"/>
    </reaction>
</comment>
<dbReference type="eggNOG" id="KOG0190">
    <property type="taxonomic scope" value="Eukaryota"/>
</dbReference>
<feature type="disulfide bond" description="Redox-active" evidence="11">
    <location>
        <begin position="56"/>
        <end position="59"/>
    </location>
</feature>
<dbReference type="GO" id="GO:0003756">
    <property type="term" value="F:protein disulfide isomerase activity"/>
    <property type="evidence" value="ECO:0007669"/>
    <property type="project" value="UniProtKB-EC"/>
</dbReference>
<protein>
    <recommendedName>
        <fullName evidence="4 13">Protein disulfide-isomerase</fullName>
        <ecNumber evidence="4 13">5.3.4.1</ecNumber>
    </recommendedName>
</protein>
<feature type="signal peptide" evidence="13">
    <location>
        <begin position="1"/>
        <end position="19"/>
    </location>
</feature>
<evidence type="ECO:0000256" key="5">
    <source>
        <dbReference type="ARBA" id="ARBA00022729"/>
    </source>
</evidence>
<dbReference type="CDD" id="cd02981">
    <property type="entry name" value="PDI_b_family"/>
    <property type="match status" value="1"/>
</dbReference>
<reference evidence="17" key="2">
    <citation type="submission" date="2020-08" db="EMBL/GenBank/DDBJ databases">
        <authorList>
            <person name="Kikuchi T."/>
        </authorList>
    </citation>
    <scope>NUCLEOTIDE SEQUENCE</scope>
    <source>
        <strain evidence="16">Ka4C1</strain>
    </source>
</reference>
<evidence type="ECO:0000256" key="6">
    <source>
        <dbReference type="ARBA" id="ARBA00022737"/>
    </source>
</evidence>
<evidence type="ECO:0000256" key="9">
    <source>
        <dbReference type="ARBA" id="ARBA00023235"/>
    </source>
</evidence>
<evidence type="ECO:0000313" key="17">
    <source>
        <dbReference type="EMBL" id="CAG9110453.1"/>
    </source>
</evidence>
<evidence type="ECO:0000256" key="12">
    <source>
        <dbReference type="RuleBase" id="RU004208"/>
    </source>
</evidence>
<evidence type="ECO:0000256" key="14">
    <source>
        <dbReference type="SAM" id="MobiDB-lite"/>
    </source>
</evidence>
<evidence type="ECO:0000313" key="18">
    <source>
        <dbReference type="Proteomes" id="UP000095284"/>
    </source>
</evidence>
<comment type="subcellular location">
    <subcellularLocation>
        <location evidence="2">Endoplasmic reticulum lumen</location>
    </subcellularLocation>
</comment>
<dbReference type="PROSITE" id="PS00194">
    <property type="entry name" value="THIOREDOXIN_1"/>
    <property type="match status" value="2"/>
</dbReference>
<feature type="compositionally biased region" description="Basic and acidic residues" evidence="14">
    <location>
        <begin position="513"/>
        <end position="527"/>
    </location>
</feature>
<dbReference type="PRINTS" id="PR00421">
    <property type="entry name" value="THIOREDOXIN"/>
</dbReference>
<gene>
    <name evidence="16" type="ORF">BXYJ_LOCUS7454</name>
</gene>
<dbReference type="SUPFAM" id="SSF52833">
    <property type="entry name" value="Thioredoxin-like"/>
    <property type="match status" value="4"/>
</dbReference>
<feature type="compositionally biased region" description="Basic and acidic residues" evidence="14">
    <location>
        <begin position="478"/>
        <end position="502"/>
    </location>
</feature>
<dbReference type="GO" id="GO:0005788">
    <property type="term" value="C:endoplasmic reticulum lumen"/>
    <property type="evidence" value="ECO:0007669"/>
    <property type="project" value="UniProtKB-SubCell"/>
</dbReference>
<feature type="region of interest" description="Disordered" evidence="14">
    <location>
        <begin position="467"/>
        <end position="527"/>
    </location>
</feature>
<dbReference type="CDD" id="cd02961">
    <property type="entry name" value="PDI_a_family"/>
    <property type="match status" value="1"/>
</dbReference>
<dbReference type="Proteomes" id="UP000095284">
    <property type="component" value="Unplaced"/>
</dbReference>
<dbReference type="WBParaSite" id="BXY_1541900.1">
    <property type="protein sequence ID" value="BXY_1541900.1"/>
    <property type="gene ID" value="BXY_1541900"/>
</dbReference>
<dbReference type="InterPro" id="IPR005788">
    <property type="entry name" value="PDI_thioredoxin-like_dom"/>
</dbReference>
<evidence type="ECO:0000256" key="13">
    <source>
        <dbReference type="RuleBase" id="RU361130"/>
    </source>
</evidence>
<evidence type="ECO:0000256" key="11">
    <source>
        <dbReference type="PIRSR" id="PIRSR605792-51"/>
    </source>
</evidence>
<evidence type="ECO:0000256" key="4">
    <source>
        <dbReference type="ARBA" id="ARBA00012723"/>
    </source>
</evidence>
<feature type="domain" description="Thioredoxin" evidence="15">
    <location>
        <begin position="333"/>
        <end position="470"/>
    </location>
</feature>
<keyword evidence="7" id="KW-0256">Endoplasmic reticulum</keyword>
<dbReference type="InterPro" id="IPR005792">
    <property type="entry name" value="Prot_disulphide_isomerase"/>
</dbReference>
<dbReference type="PROSITE" id="PS51352">
    <property type="entry name" value="THIOREDOXIN_2"/>
    <property type="match status" value="2"/>
</dbReference>
<dbReference type="NCBIfam" id="TIGR01130">
    <property type="entry name" value="ER_PDI_fam"/>
    <property type="match status" value="1"/>
</dbReference>
<dbReference type="Proteomes" id="UP000582659">
    <property type="component" value="Unassembled WGS sequence"/>
</dbReference>
<dbReference type="GO" id="GO:0003810">
    <property type="term" value="F:protein-glutamine gamma-glutamyltransferase activity"/>
    <property type="evidence" value="ECO:0007669"/>
    <property type="project" value="UniProtKB-ARBA"/>
</dbReference>
<dbReference type="FunFam" id="3.40.30.10:FF:000027">
    <property type="entry name" value="protein disulfide-isomerase A2"/>
    <property type="match status" value="1"/>
</dbReference>
<dbReference type="CDD" id="cd02982">
    <property type="entry name" value="PDI_b'_family"/>
    <property type="match status" value="1"/>
</dbReference>
<dbReference type="AlphaFoldDB" id="A0A1I7SQV6"/>
<dbReference type="EC" id="5.3.4.1" evidence="4 13"/>
<reference evidence="20" key="1">
    <citation type="submission" date="2016-11" db="UniProtKB">
        <authorList>
            <consortium name="WormBaseParasite"/>
        </authorList>
    </citation>
    <scope>IDENTIFICATION</scope>
</reference>
<evidence type="ECO:0000256" key="8">
    <source>
        <dbReference type="ARBA" id="ARBA00023157"/>
    </source>
</evidence>
<name>A0A1I7SQV6_BURXY</name>
<keyword evidence="10 11" id="KW-0676">Redox-active center</keyword>
<organism evidence="18 20">
    <name type="scientific">Bursaphelenchus xylophilus</name>
    <name type="common">Pinewood nematode worm</name>
    <name type="synonym">Aphelenchoides xylophilus</name>
    <dbReference type="NCBI Taxonomy" id="6326"/>
    <lineage>
        <taxon>Eukaryota</taxon>
        <taxon>Metazoa</taxon>
        <taxon>Ecdysozoa</taxon>
        <taxon>Nematoda</taxon>
        <taxon>Chromadorea</taxon>
        <taxon>Rhabditida</taxon>
        <taxon>Tylenchina</taxon>
        <taxon>Tylenchomorpha</taxon>
        <taxon>Aphelenchoidea</taxon>
        <taxon>Aphelenchoididae</taxon>
        <taxon>Bursaphelenchus</taxon>
    </lineage>
</organism>
<comment type="similarity">
    <text evidence="3 12">Belongs to the protein disulfide isomerase family.</text>
</comment>
<feature type="domain" description="Thioredoxin" evidence="15">
    <location>
        <begin position="12"/>
        <end position="134"/>
    </location>
</feature>
<evidence type="ECO:0000256" key="2">
    <source>
        <dbReference type="ARBA" id="ARBA00004319"/>
    </source>
</evidence>
<dbReference type="InterPro" id="IPR013766">
    <property type="entry name" value="Thioredoxin_domain"/>
</dbReference>
<keyword evidence="6" id="KW-0677">Repeat</keyword>
<dbReference type="GO" id="GO:0034976">
    <property type="term" value="P:response to endoplasmic reticulum stress"/>
    <property type="evidence" value="ECO:0007669"/>
    <property type="project" value="TreeGrafter"/>
</dbReference>
<dbReference type="OrthoDB" id="72053at2759"/>
<dbReference type="NCBIfam" id="TIGR01126">
    <property type="entry name" value="pdi_dom"/>
    <property type="match status" value="1"/>
</dbReference>
<dbReference type="Proteomes" id="UP000659654">
    <property type="component" value="Unassembled WGS sequence"/>
</dbReference>
<evidence type="ECO:0000313" key="20">
    <source>
        <dbReference type="WBParaSite" id="BXY_1541900.1"/>
    </source>
</evidence>